<dbReference type="SUPFAM" id="SSF56219">
    <property type="entry name" value="DNase I-like"/>
    <property type="match status" value="1"/>
</dbReference>
<organism evidence="2 3">
    <name type="scientific">Desulforamulus putei DSM 12395</name>
    <dbReference type="NCBI Taxonomy" id="1121429"/>
    <lineage>
        <taxon>Bacteria</taxon>
        <taxon>Bacillati</taxon>
        <taxon>Bacillota</taxon>
        <taxon>Clostridia</taxon>
        <taxon>Eubacteriales</taxon>
        <taxon>Peptococcaceae</taxon>
        <taxon>Desulforamulus</taxon>
    </lineage>
</organism>
<protein>
    <submittedName>
        <fullName evidence="2">Metal-dependent hydrolase, endonuclease/exonuclease/phosphatase family</fullName>
    </submittedName>
</protein>
<dbReference type="InterPro" id="IPR051916">
    <property type="entry name" value="GPI-anchor_lipid_remodeler"/>
</dbReference>
<dbReference type="Gene3D" id="3.60.10.10">
    <property type="entry name" value="Endonuclease/exonuclease/phosphatase"/>
    <property type="match status" value="1"/>
</dbReference>
<keyword evidence="2" id="KW-0269">Exonuclease</keyword>
<sequence length="242" mass="27633">MQSIRVVSYNIRHARGLDNKVDLNRVAEVLCRSNAQLIGLQEVDKYLPRSHFQHQTKILGRTLNKFWAFAPNLHWGAAQYGNAVLSHWPILQYKQYLLPSKGEQRGLLEAEIQMGHRRISFFCTHLGLNREERLEQTQEIIRVISQTPCPVILAGDFNDVPTSPEYNLLTSVLLDATSAVGGFGTYPANRPEEQIDFIFISPEWQVLSIFPIKSDASDHLPVLAELQPAWENDENYNNIKLL</sequence>
<dbReference type="EMBL" id="FQUY01000002">
    <property type="protein sequence ID" value="SHE47994.1"/>
    <property type="molecule type" value="Genomic_DNA"/>
</dbReference>
<gene>
    <name evidence="2" type="ORF">SAMN02745133_00465</name>
</gene>
<dbReference type="AlphaFoldDB" id="A0A1M4TUC3"/>
<dbReference type="RefSeq" id="WP_073235155.1">
    <property type="nucleotide sequence ID" value="NZ_FQUY01000002.1"/>
</dbReference>
<dbReference type="GO" id="GO:0006506">
    <property type="term" value="P:GPI anchor biosynthetic process"/>
    <property type="evidence" value="ECO:0007669"/>
    <property type="project" value="TreeGrafter"/>
</dbReference>
<proteinExistence type="predicted"/>
<name>A0A1M4TUC3_9FIRM</name>
<keyword evidence="2" id="KW-0378">Hydrolase</keyword>
<feature type="domain" description="Endonuclease/exonuclease/phosphatase" evidence="1">
    <location>
        <begin position="7"/>
        <end position="219"/>
    </location>
</feature>
<dbReference type="PANTHER" id="PTHR14859">
    <property type="entry name" value="CALCOFLUOR WHITE HYPERSENSITIVE PROTEIN PRECURSOR"/>
    <property type="match status" value="1"/>
</dbReference>
<reference evidence="3" key="1">
    <citation type="submission" date="2016-11" db="EMBL/GenBank/DDBJ databases">
        <authorList>
            <person name="Varghese N."/>
            <person name="Submissions S."/>
        </authorList>
    </citation>
    <scope>NUCLEOTIDE SEQUENCE [LARGE SCALE GENOMIC DNA]</scope>
    <source>
        <strain evidence="3">DSM 12395</strain>
    </source>
</reference>
<evidence type="ECO:0000259" key="1">
    <source>
        <dbReference type="Pfam" id="PF03372"/>
    </source>
</evidence>
<dbReference type="InterPro" id="IPR036691">
    <property type="entry name" value="Endo/exonu/phosph_ase_sf"/>
</dbReference>
<evidence type="ECO:0000313" key="2">
    <source>
        <dbReference type="EMBL" id="SHE47994.1"/>
    </source>
</evidence>
<dbReference type="GO" id="GO:0004527">
    <property type="term" value="F:exonuclease activity"/>
    <property type="evidence" value="ECO:0007669"/>
    <property type="project" value="UniProtKB-KW"/>
</dbReference>
<dbReference type="Proteomes" id="UP000184148">
    <property type="component" value="Unassembled WGS sequence"/>
</dbReference>
<keyword evidence="3" id="KW-1185">Reference proteome</keyword>
<keyword evidence="2" id="KW-0540">Nuclease</keyword>
<dbReference type="STRING" id="1121429.SAMN02745133_00465"/>
<keyword evidence="2" id="KW-0255">Endonuclease</keyword>
<dbReference type="InterPro" id="IPR005135">
    <property type="entry name" value="Endo/exonuclease/phosphatase"/>
</dbReference>
<dbReference type="GO" id="GO:0004519">
    <property type="term" value="F:endonuclease activity"/>
    <property type="evidence" value="ECO:0007669"/>
    <property type="project" value="UniProtKB-KW"/>
</dbReference>
<dbReference type="GO" id="GO:0016020">
    <property type="term" value="C:membrane"/>
    <property type="evidence" value="ECO:0007669"/>
    <property type="project" value="GOC"/>
</dbReference>
<evidence type="ECO:0000313" key="3">
    <source>
        <dbReference type="Proteomes" id="UP000184148"/>
    </source>
</evidence>
<dbReference type="PANTHER" id="PTHR14859:SF15">
    <property type="entry name" value="ENDONUCLEASE_EXONUCLEASE_PHOSPHATASE DOMAIN-CONTAINING PROTEIN"/>
    <property type="match status" value="1"/>
</dbReference>
<dbReference type="Pfam" id="PF03372">
    <property type="entry name" value="Exo_endo_phos"/>
    <property type="match status" value="1"/>
</dbReference>
<accession>A0A1M4TUC3</accession>
<dbReference type="OrthoDB" id="9793162at2"/>